<dbReference type="InterPro" id="IPR051211">
    <property type="entry name" value="PG_lysyltransferase"/>
</dbReference>
<feature type="transmembrane region" description="Helical" evidence="14">
    <location>
        <begin position="222"/>
        <end position="240"/>
    </location>
</feature>
<dbReference type="AlphaFoldDB" id="A0A7V7TWQ1"/>
<feature type="domain" description="Phosphatidylglycerol lysyltransferase C-terminal" evidence="15">
    <location>
        <begin position="551"/>
        <end position="836"/>
    </location>
</feature>
<sequence length="864" mass="92480">MGAGEDVAEAGESWFSRNRRLINLAAMLLVLAAVGIAISRLTSEVRYEDILAAWSDTGWPTLIGAVLLTGLSFAALTFYDFGALTYVGHRPPLPTVAVTAFCAYAVGNTAGFGPLSGGAIRYRAYSRLGLTPEEIAKVIAFVTLAFGLGLAGVAAVSLLVMAEGIAPLVHVDALALRLIGLAILVPLVALPFAGRLGGETRFGRLSRIALRMPRPAAVGRQFLVTALDVMASAGVLYVLLPPDANIDYPSFLGVYSVAVALGVLSHVPAGLGVFETVIVAALGRQIDVDQVLGALVLYRIVYHILPLALASLLVSVIELQRAATSPVGRAIRVTGGRLVPPILATLSLTLGAMLIFSAVTPTPAENLAYLAAFVPLPFVEGAHFIASLLGLFLIVISRGLAQRLDGAWWAAVGASLAALALSLLKAVALVEAGFLVFFALALLASRGEFTRSASLLRQALTPAWILALATVVIGAIVVLFFVYRDVDYSNELWWQFTFESEAPRSLRAALGFTILASCIAIWSLLRPALTRAGPPISEALAMAAAIVGEQDAADGNLVRMGDKNVLLSADGKAFIMYARQNRSFVALFDPIGDREAWPELIWQFVEMARTEGCRAVFYQVSPEALALYADAGLQAYKLGEIASVDLAEFHLTGGKRAALRQSMTRGSRDGLTFEFVEPAGLPPLMDDLASVSDAWLEQHNTREKGFSLGGFDPDYILSQPAAVLRLHGRIVAFANVLLTDTRQEGSIDLMRFSPDAPKGSMDFLFLKLMEHLKAEGFRTFNLGMAPLSGMSERQIAPIWNRVGRTVFEHGERFYNFRGLRAFKAKFHPTWAPRYLAVSGGINPVFALMDATLLIGGGLKGVLAK</sequence>
<evidence type="ECO:0000256" key="11">
    <source>
        <dbReference type="ARBA" id="ARBA00023251"/>
    </source>
</evidence>
<gene>
    <name evidence="16" type="primary">mprF</name>
    <name evidence="16" type="ORF">F6X38_10390</name>
</gene>
<feature type="transmembrane region" description="Helical" evidence="14">
    <location>
        <begin position="59"/>
        <end position="81"/>
    </location>
</feature>
<evidence type="ECO:0000256" key="12">
    <source>
        <dbReference type="ARBA" id="ARBA00031899"/>
    </source>
</evidence>
<dbReference type="InterPro" id="IPR016181">
    <property type="entry name" value="Acyl_CoA_acyltransferase"/>
</dbReference>
<feature type="transmembrane region" description="Helical" evidence="14">
    <location>
        <begin position="252"/>
        <end position="280"/>
    </location>
</feature>
<dbReference type="InterPro" id="IPR024320">
    <property type="entry name" value="LPG_synthase_C"/>
</dbReference>
<comment type="caution">
    <text evidence="16">The sequence shown here is derived from an EMBL/GenBank/DDBJ whole genome shotgun (WGS) entry which is preliminary data.</text>
</comment>
<evidence type="ECO:0000313" key="17">
    <source>
        <dbReference type="Proteomes" id="UP000432089"/>
    </source>
</evidence>
<evidence type="ECO:0000256" key="3">
    <source>
        <dbReference type="ARBA" id="ARBA00012014"/>
    </source>
</evidence>
<feature type="transmembrane region" description="Helical" evidence="14">
    <location>
        <begin position="407"/>
        <end position="426"/>
    </location>
</feature>
<feature type="transmembrane region" description="Helical" evidence="14">
    <location>
        <begin position="174"/>
        <end position="194"/>
    </location>
</feature>
<dbReference type="NCBIfam" id="NF033480">
    <property type="entry name" value="bifunc_MprF"/>
    <property type="match status" value="1"/>
</dbReference>
<feature type="transmembrane region" description="Helical" evidence="14">
    <location>
        <begin position="506"/>
        <end position="525"/>
    </location>
</feature>
<dbReference type="EC" id="2.3.2.3" evidence="3"/>
<evidence type="ECO:0000256" key="9">
    <source>
        <dbReference type="ARBA" id="ARBA00023098"/>
    </source>
</evidence>
<comment type="subcellular location">
    <subcellularLocation>
        <location evidence="1">Cell membrane</location>
        <topology evidence="1">Multi-pass membrane protein</topology>
    </subcellularLocation>
</comment>
<dbReference type="GO" id="GO:0005886">
    <property type="term" value="C:plasma membrane"/>
    <property type="evidence" value="ECO:0007669"/>
    <property type="project" value="UniProtKB-SubCell"/>
</dbReference>
<evidence type="ECO:0000256" key="13">
    <source>
        <dbReference type="ARBA" id="ARBA00047540"/>
    </source>
</evidence>
<evidence type="ECO:0000256" key="6">
    <source>
        <dbReference type="ARBA" id="ARBA00022679"/>
    </source>
</evidence>
<dbReference type="Pfam" id="PF03706">
    <property type="entry name" value="LPG_synthase_TM"/>
    <property type="match status" value="1"/>
</dbReference>
<feature type="transmembrane region" description="Helical" evidence="14">
    <location>
        <begin position="368"/>
        <end position="395"/>
    </location>
</feature>
<comment type="similarity">
    <text evidence="2">Belongs to the LPG synthase family.</text>
</comment>
<keyword evidence="17" id="KW-1185">Reference proteome</keyword>
<dbReference type="SUPFAM" id="SSF55729">
    <property type="entry name" value="Acyl-CoA N-acyltransferases (Nat)"/>
    <property type="match status" value="1"/>
</dbReference>
<feature type="transmembrane region" description="Helical" evidence="14">
    <location>
        <begin position="338"/>
        <end position="356"/>
    </location>
</feature>
<dbReference type="PANTHER" id="PTHR34697">
    <property type="entry name" value="PHOSPHATIDYLGLYCEROL LYSYLTRANSFERASE"/>
    <property type="match status" value="1"/>
</dbReference>
<keyword evidence="5" id="KW-1003">Cell membrane</keyword>
<feature type="transmembrane region" description="Helical" evidence="14">
    <location>
        <begin position="300"/>
        <end position="317"/>
    </location>
</feature>
<keyword evidence="11" id="KW-0046">Antibiotic resistance</keyword>
<dbReference type="InterPro" id="IPR022791">
    <property type="entry name" value="L-PG_synthase/AglD"/>
</dbReference>
<evidence type="ECO:0000256" key="14">
    <source>
        <dbReference type="SAM" id="Phobius"/>
    </source>
</evidence>
<evidence type="ECO:0000256" key="2">
    <source>
        <dbReference type="ARBA" id="ARBA00008627"/>
    </source>
</evidence>
<evidence type="ECO:0000313" key="16">
    <source>
        <dbReference type="EMBL" id="KAB0680055.1"/>
    </source>
</evidence>
<keyword evidence="9" id="KW-0443">Lipid metabolism</keyword>
<evidence type="ECO:0000259" key="15">
    <source>
        <dbReference type="Pfam" id="PF09924"/>
    </source>
</evidence>
<evidence type="ECO:0000256" key="5">
    <source>
        <dbReference type="ARBA" id="ARBA00022475"/>
    </source>
</evidence>
<feature type="transmembrane region" description="Helical" evidence="14">
    <location>
        <begin position="93"/>
        <end position="115"/>
    </location>
</feature>
<keyword evidence="10 14" id="KW-0472">Membrane</keyword>
<dbReference type="GO" id="GO:0046677">
    <property type="term" value="P:response to antibiotic"/>
    <property type="evidence" value="ECO:0007669"/>
    <property type="project" value="UniProtKB-KW"/>
</dbReference>
<evidence type="ECO:0000256" key="4">
    <source>
        <dbReference type="ARBA" id="ARBA00021546"/>
    </source>
</evidence>
<protein>
    <recommendedName>
        <fullName evidence="4">Phosphatidylglycerol lysyltransferase</fullName>
        <ecNumber evidence="3">2.3.2.3</ecNumber>
    </recommendedName>
    <alternativeName>
        <fullName evidence="12">Lysylphosphatidylglycerol synthase</fullName>
    </alternativeName>
</protein>
<dbReference type="Pfam" id="PF09924">
    <property type="entry name" value="LPG_synthase_C"/>
    <property type="match status" value="1"/>
</dbReference>
<evidence type="ECO:0000256" key="7">
    <source>
        <dbReference type="ARBA" id="ARBA00022692"/>
    </source>
</evidence>
<evidence type="ECO:0000256" key="10">
    <source>
        <dbReference type="ARBA" id="ARBA00023136"/>
    </source>
</evidence>
<reference evidence="16 17" key="1">
    <citation type="submission" date="2019-09" db="EMBL/GenBank/DDBJ databases">
        <title>YIM 132180 draft genome.</title>
        <authorList>
            <person name="Zhang K."/>
        </authorList>
    </citation>
    <scope>NUCLEOTIDE SEQUENCE [LARGE SCALE GENOMIC DNA]</scope>
    <source>
        <strain evidence="16 17">YIM 132180</strain>
    </source>
</reference>
<keyword evidence="6" id="KW-0808">Transferase</keyword>
<dbReference type="EMBL" id="VZDO01000007">
    <property type="protein sequence ID" value="KAB0680055.1"/>
    <property type="molecule type" value="Genomic_DNA"/>
</dbReference>
<evidence type="ECO:0000256" key="8">
    <source>
        <dbReference type="ARBA" id="ARBA00022989"/>
    </source>
</evidence>
<dbReference type="PANTHER" id="PTHR34697:SF2">
    <property type="entry name" value="PHOSPHATIDYLGLYCEROL LYSYLTRANSFERASE"/>
    <property type="match status" value="1"/>
</dbReference>
<dbReference type="GO" id="GO:0050071">
    <property type="term" value="F:phosphatidylglycerol lysyltransferase activity"/>
    <property type="evidence" value="ECO:0007669"/>
    <property type="project" value="UniProtKB-EC"/>
</dbReference>
<dbReference type="Proteomes" id="UP000432089">
    <property type="component" value="Unassembled WGS sequence"/>
</dbReference>
<comment type="catalytic activity">
    <reaction evidence="13">
        <text>L-lysyl-tRNA(Lys) + a 1,2-diacyl-sn-glycero-3-phospho-(1'-sn-glycerol) = a 1,2-diacyl-sn-glycero-3-phospho-1'-(3'-O-L-lysyl)-sn-glycerol + tRNA(Lys)</text>
        <dbReference type="Rhea" id="RHEA:10668"/>
        <dbReference type="Rhea" id="RHEA-COMP:9696"/>
        <dbReference type="Rhea" id="RHEA-COMP:9697"/>
        <dbReference type="ChEBI" id="CHEBI:64716"/>
        <dbReference type="ChEBI" id="CHEBI:75792"/>
        <dbReference type="ChEBI" id="CHEBI:78442"/>
        <dbReference type="ChEBI" id="CHEBI:78529"/>
        <dbReference type="EC" id="2.3.2.3"/>
    </reaction>
</comment>
<feature type="transmembrane region" description="Helical" evidence="14">
    <location>
        <begin position="432"/>
        <end position="449"/>
    </location>
</feature>
<dbReference type="RefSeq" id="WP_150969790.1">
    <property type="nucleotide sequence ID" value="NZ_VZDO01000007.1"/>
</dbReference>
<dbReference type="GO" id="GO:0055091">
    <property type="term" value="P:phospholipid homeostasis"/>
    <property type="evidence" value="ECO:0007669"/>
    <property type="project" value="TreeGrafter"/>
</dbReference>
<accession>A0A7V7TWQ1</accession>
<feature type="transmembrane region" description="Helical" evidence="14">
    <location>
        <begin position="21"/>
        <end position="39"/>
    </location>
</feature>
<feature type="transmembrane region" description="Helical" evidence="14">
    <location>
        <begin position="461"/>
        <end position="483"/>
    </location>
</feature>
<organism evidence="16 17">
    <name type="scientific">Plantimonas leprariae</name>
    <dbReference type="NCBI Taxonomy" id="2615207"/>
    <lineage>
        <taxon>Bacteria</taxon>
        <taxon>Pseudomonadati</taxon>
        <taxon>Pseudomonadota</taxon>
        <taxon>Alphaproteobacteria</taxon>
        <taxon>Hyphomicrobiales</taxon>
        <taxon>Aurantimonadaceae</taxon>
        <taxon>Plantimonas</taxon>
    </lineage>
</organism>
<dbReference type="GO" id="GO:0006629">
    <property type="term" value="P:lipid metabolic process"/>
    <property type="evidence" value="ECO:0007669"/>
    <property type="project" value="UniProtKB-KW"/>
</dbReference>
<name>A0A7V7TWQ1_9HYPH</name>
<keyword evidence="8 14" id="KW-1133">Transmembrane helix</keyword>
<keyword evidence="7 14" id="KW-0812">Transmembrane</keyword>
<evidence type="ECO:0000256" key="1">
    <source>
        <dbReference type="ARBA" id="ARBA00004651"/>
    </source>
</evidence>
<feature type="transmembrane region" description="Helical" evidence="14">
    <location>
        <begin position="135"/>
        <end position="162"/>
    </location>
</feature>
<proteinExistence type="inferred from homology"/>